<geneLocation type="plasmid" evidence="3">
    <name>prhbstw-00938_2</name>
</geneLocation>
<feature type="transmembrane region" description="Helical" evidence="1">
    <location>
        <begin position="29"/>
        <end position="49"/>
    </location>
</feature>
<protein>
    <submittedName>
        <fullName evidence="2">DUF4381 family protein</fullName>
    </submittedName>
</protein>
<reference evidence="3" key="1">
    <citation type="submission" date="2020-06" db="EMBL/GenBank/DDBJ databases">
        <title>REHAB project genomes.</title>
        <authorList>
            <person name="Shaw L.P."/>
        </authorList>
    </citation>
    <scope>NUCLEOTIDE SEQUENCE [LARGE SCALE GENOMIC DNA]</scope>
    <source>
        <strain evidence="3">RHBSTW-00938</strain>
        <plasmid evidence="3">prhbstw-00938_2</plasmid>
    </source>
</reference>
<sequence length="146" mass="17148">MLEKGFPVPTLLHPVLPPSVSWFPLPPGWLALGALLLTALVIYLFFRLARWRRNRWRREALAAFALPNPVDDWMALIKQIQLVHQPRNVVSHRLTPESLLDELPLEKDLQQILCQKYCQRDNRLESEQASRLREQLSRWLKELPDV</sequence>
<dbReference type="EMBL" id="CP055905">
    <property type="protein sequence ID" value="QMR43086.1"/>
    <property type="molecule type" value="Genomic_DNA"/>
</dbReference>
<keyword evidence="1" id="KW-0472">Membrane</keyword>
<dbReference type="InterPro" id="IPR025489">
    <property type="entry name" value="DUF4381"/>
</dbReference>
<name>A0AAP9U820_KLEAE</name>
<dbReference type="RefSeq" id="WP_182015465.1">
    <property type="nucleotide sequence ID" value="NZ_CP055905.1"/>
</dbReference>
<evidence type="ECO:0000313" key="2">
    <source>
        <dbReference type="EMBL" id="QMR43086.1"/>
    </source>
</evidence>
<proteinExistence type="predicted"/>
<gene>
    <name evidence="2" type="ORF">HV331_26780</name>
</gene>
<dbReference type="Proteomes" id="UP000514462">
    <property type="component" value="Plasmid pRHBSTW-00938_2"/>
</dbReference>
<dbReference type="AlphaFoldDB" id="A0AAP9U820"/>
<keyword evidence="1" id="KW-0812">Transmembrane</keyword>
<keyword evidence="1" id="KW-1133">Transmembrane helix</keyword>
<dbReference type="Pfam" id="PF14316">
    <property type="entry name" value="DUF4381"/>
    <property type="match status" value="1"/>
</dbReference>
<evidence type="ECO:0000313" key="3">
    <source>
        <dbReference type="Proteomes" id="UP000514462"/>
    </source>
</evidence>
<organism evidence="2 3">
    <name type="scientific">Klebsiella aerogenes</name>
    <name type="common">Enterobacter aerogenes</name>
    <dbReference type="NCBI Taxonomy" id="548"/>
    <lineage>
        <taxon>Bacteria</taxon>
        <taxon>Pseudomonadati</taxon>
        <taxon>Pseudomonadota</taxon>
        <taxon>Gammaproteobacteria</taxon>
        <taxon>Enterobacterales</taxon>
        <taxon>Enterobacteriaceae</taxon>
        <taxon>Klebsiella/Raoultella group</taxon>
        <taxon>Klebsiella</taxon>
    </lineage>
</organism>
<keyword evidence="2" id="KW-0614">Plasmid</keyword>
<accession>A0AAP9U820</accession>
<evidence type="ECO:0000256" key="1">
    <source>
        <dbReference type="SAM" id="Phobius"/>
    </source>
</evidence>